<dbReference type="EMBL" id="JAKLTR010000005">
    <property type="protein sequence ID" value="MCG2614470.1"/>
    <property type="molecule type" value="Genomic_DNA"/>
</dbReference>
<dbReference type="SUPFAM" id="SSF57863">
    <property type="entry name" value="ArfGap/RecO-like zinc finger"/>
    <property type="match status" value="1"/>
</dbReference>
<dbReference type="Pfam" id="PF11967">
    <property type="entry name" value="RecO_N"/>
    <property type="match status" value="1"/>
</dbReference>
<comment type="caution">
    <text evidence="6">The sequence shown here is derived from an EMBL/GenBank/DDBJ whole genome shotgun (WGS) entry which is preliminary data.</text>
</comment>
<dbReference type="InterPro" id="IPR022572">
    <property type="entry name" value="DNA_rep/recomb_RecO_N"/>
</dbReference>
<evidence type="ECO:0000256" key="3">
    <source>
        <dbReference type="ARBA" id="ARBA00023204"/>
    </source>
</evidence>
<reference evidence="6" key="1">
    <citation type="submission" date="2022-01" db="EMBL/GenBank/DDBJ databases">
        <authorList>
            <person name="Jo J.-H."/>
            <person name="Im W.-T."/>
        </authorList>
    </citation>
    <scope>NUCLEOTIDE SEQUENCE</scope>
    <source>
        <strain evidence="6">NA20</strain>
    </source>
</reference>
<keyword evidence="1 4" id="KW-0227">DNA damage</keyword>
<dbReference type="InterPro" id="IPR012340">
    <property type="entry name" value="NA-bd_OB-fold"/>
</dbReference>
<sequence>MPDKLHQTRGIVLRTVKYGETSVIVSMFTELFGLQSYLVNGVRASSKKGSGKANLFQPSAILDMVVYHSEMKQLQRIKEFRWGHIYQHVLTDVRRNAVAMFMIELLSKCVKQPENNPDLYFFAEDALLHLDKGSDTVSANFPLFFALHLPVFFGLRVQDNYSEDATYLDLQEGQFVEHLPMHSMILEGKGAYITSQLLKVQQPEELENIGLNHEFRRGLLQAYEKYYLLHVPDFGTLRTLPVLREVLG</sequence>
<dbReference type="RefSeq" id="WP_237870920.1">
    <property type="nucleotide sequence ID" value="NZ_JAKLTR010000005.1"/>
</dbReference>
<evidence type="ECO:0000256" key="1">
    <source>
        <dbReference type="ARBA" id="ARBA00022763"/>
    </source>
</evidence>
<evidence type="ECO:0000256" key="4">
    <source>
        <dbReference type="HAMAP-Rule" id="MF_00201"/>
    </source>
</evidence>
<feature type="domain" description="DNA replication/recombination mediator RecO N-terminal" evidence="5">
    <location>
        <begin position="5"/>
        <end position="82"/>
    </location>
</feature>
<dbReference type="PANTHER" id="PTHR33991">
    <property type="entry name" value="DNA REPAIR PROTEIN RECO"/>
    <property type="match status" value="1"/>
</dbReference>
<keyword evidence="7" id="KW-1185">Reference proteome</keyword>
<keyword evidence="3 4" id="KW-0234">DNA repair</keyword>
<dbReference type="Gene3D" id="2.40.50.140">
    <property type="entry name" value="Nucleic acid-binding proteins"/>
    <property type="match status" value="1"/>
</dbReference>
<organism evidence="6 7">
    <name type="scientific">Terrimonas ginsenosidimutans</name>
    <dbReference type="NCBI Taxonomy" id="2908004"/>
    <lineage>
        <taxon>Bacteria</taxon>
        <taxon>Pseudomonadati</taxon>
        <taxon>Bacteroidota</taxon>
        <taxon>Chitinophagia</taxon>
        <taxon>Chitinophagales</taxon>
        <taxon>Chitinophagaceae</taxon>
        <taxon>Terrimonas</taxon>
    </lineage>
</organism>
<protein>
    <recommendedName>
        <fullName evidence="4">DNA repair protein RecO</fullName>
    </recommendedName>
    <alternativeName>
        <fullName evidence="4">Recombination protein O</fullName>
    </alternativeName>
</protein>
<dbReference type="InterPro" id="IPR003717">
    <property type="entry name" value="RecO"/>
</dbReference>
<evidence type="ECO:0000313" key="7">
    <source>
        <dbReference type="Proteomes" id="UP001165367"/>
    </source>
</evidence>
<name>A0ABS9KQ90_9BACT</name>
<dbReference type="SUPFAM" id="SSF50249">
    <property type="entry name" value="Nucleic acid-binding proteins"/>
    <property type="match status" value="1"/>
</dbReference>
<keyword evidence="2 4" id="KW-0233">DNA recombination</keyword>
<dbReference type="NCBIfam" id="TIGR00613">
    <property type="entry name" value="reco"/>
    <property type="match status" value="1"/>
</dbReference>
<accession>A0ABS9KQ90</accession>
<dbReference type="Proteomes" id="UP001165367">
    <property type="component" value="Unassembled WGS sequence"/>
</dbReference>
<dbReference type="Pfam" id="PF02565">
    <property type="entry name" value="RecO_C"/>
    <property type="match status" value="1"/>
</dbReference>
<comment type="similarity">
    <text evidence="4">Belongs to the RecO family.</text>
</comment>
<proteinExistence type="inferred from homology"/>
<dbReference type="InterPro" id="IPR037278">
    <property type="entry name" value="ARFGAP/RecO"/>
</dbReference>
<dbReference type="PANTHER" id="PTHR33991:SF1">
    <property type="entry name" value="DNA REPAIR PROTEIN RECO"/>
    <property type="match status" value="1"/>
</dbReference>
<comment type="function">
    <text evidence="4">Involved in DNA repair and RecF pathway recombination.</text>
</comment>
<evidence type="ECO:0000256" key="2">
    <source>
        <dbReference type="ARBA" id="ARBA00023172"/>
    </source>
</evidence>
<dbReference type="HAMAP" id="MF_00201">
    <property type="entry name" value="RecO"/>
    <property type="match status" value="1"/>
</dbReference>
<evidence type="ECO:0000313" key="6">
    <source>
        <dbReference type="EMBL" id="MCG2614470.1"/>
    </source>
</evidence>
<gene>
    <name evidence="4 6" type="primary">recO</name>
    <name evidence="6" type="ORF">LZZ85_09270</name>
</gene>
<evidence type="ECO:0000259" key="5">
    <source>
        <dbReference type="Pfam" id="PF11967"/>
    </source>
</evidence>